<protein>
    <submittedName>
        <fullName evidence="1">Uncharacterized protein</fullName>
    </submittedName>
</protein>
<evidence type="ECO:0000313" key="1">
    <source>
        <dbReference type="EMBL" id="CAG9619834.1"/>
    </source>
</evidence>
<dbReference type="Proteomes" id="UP000789833">
    <property type="component" value="Unassembled WGS sequence"/>
</dbReference>
<accession>A0ABN8A5A8</accession>
<proteinExistence type="predicted"/>
<gene>
    <name evidence="1" type="ORF">BACCIP111883_00602</name>
</gene>
<evidence type="ECO:0000313" key="2">
    <source>
        <dbReference type="Proteomes" id="UP000789833"/>
    </source>
</evidence>
<sequence length="118" mass="14249">MKRVREIELEMVWDIFLADLNENGLVKDCFRKKITGIPFLYVEVLPEHSDSWEKKGLSFIHVCSKKAMFKKKVTTETHFVRRQEQIFVYRHRFFVPQEKMFCCGNLCEDCIRLRKDNK</sequence>
<organism evidence="1 2">
    <name type="scientific">Sutcliffiella rhizosphaerae</name>
    <dbReference type="NCBI Taxonomy" id="2880967"/>
    <lineage>
        <taxon>Bacteria</taxon>
        <taxon>Bacillati</taxon>
        <taxon>Bacillota</taxon>
        <taxon>Bacilli</taxon>
        <taxon>Bacillales</taxon>
        <taxon>Bacillaceae</taxon>
        <taxon>Sutcliffiella</taxon>
    </lineage>
</organism>
<comment type="caution">
    <text evidence="1">The sequence shown here is derived from an EMBL/GenBank/DDBJ whole genome shotgun (WGS) entry which is preliminary data.</text>
</comment>
<keyword evidence="2" id="KW-1185">Reference proteome</keyword>
<name>A0ABN8A5A8_9BACI</name>
<dbReference type="EMBL" id="CAKJTJ010000002">
    <property type="protein sequence ID" value="CAG9619834.1"/>
    <property type="molecule type" value="Genomic_DNA"/>
</dbReference>
<reference evidence="1 2" key="1">
    <citation type="submission" date="2021-10" db="EMBL/GenBank/DDBJ databases">
        <authorList>
            <person name="Criscuolo A."/>
        </authorList>
    </citation>
    <scope>NUCLEOTIDE SEQUENCE [LARGE SCALE GENOMIC DNA]</scope>
    <source>
        <strain evidence="2">CIP 111883</strain>
    </source>
</reference>
<dbReference type="RefSeq" id="WP_230499763.1">
    <property type="nucleotide sequence ID" value="NZ_CAKJTJ010000002.1"/>
</dbReference>